<dbReference type="InterPro" id="IPR023091">
    <property type="entry name" value="MetalPrtase_cat_dom_sf_prd"/>
</dbReference>
<comment type="subcellular location">
    <subcellularLocation>
        <location evidence="7">Cytoplasm</location>
    </subcellularLocation>
</comment>
<name>A0A549TH16_9HYPH</name>
<comment type="caution">
    <text evidence="8">The sequence shown here is derived from an EMBL/GenBank/DDBJ whole genome shotgun (WGS) entry which is preliminary data.</text>
</comment>
<evidence type="ECO:0000313" key="9">
    <source>
        <dbReference type="Proteomes" id="UP000316801"/>
    </source>
</evidence>
<keyword evidence="5 7" id="KW-0378">Hydrolase</keyword>
<dbReference type="PANTHER" id="PTHR46986:SF1">
    <property type="entry name" value="ENDORIBONUCLEASE YBEY, CHLOROPLASTIC"/>
    <property type="match status" value="1"/>
</dbReference>
<comment type="similarity">
    <text evidence="1 7">Belongs to the endoribonuclease YbeY family.</text>
</comment>
<keyword evidence="2 7" id="KW-0540">Nuclease</keyword>
<accession>A0A549TH16</accession>
<dbReference type="GO" id="GO:0004521">
    <property type="term" value="F:RNA endonuclease activity"/>
    <property type="evidence" value="ECO:0007669"/>
    <property type="project" value="UniProtKB-UniRule"/>
</dbReference>
<reference evidence="8 9" key="1">
    <citation type="submission" date="2019-07" db="EMBL/GenBank/DDBJ databases">
        <title>Ln-dependent methylotrophs.</title>
        <authorList>
            <person name="Tani A."/>
        </authorList>
    </citation>
    <scope>NUCLEOTIDE SEQUENCE [LARGE SCALE GENOMIC DNA]</scope>
    <source>
        <strain evidence="8 9">SM12</strain>
    </source>
</reference>
<keyword evidence="4 7" id="KW-0255">Endonuclease</keyword>
<dbReference type="NCBIfam" id="TIGR00043">
    <property type="entry name" value="rRNA maturation RNase YbeY"/>
    <property type="match status" value="1"/>
</dbReference>
<evidence type="ECO:0000256" key="4">
    <source>
        <dbReference type="ARBA" id="ARBA00022759"/>
    </source>
</evidence>
<dbReference type="PROSITE" id="PS01306">
    <property type="entry name" value="UPF0054"/>
    <property type="match status" value="1"/>
</dbReference>
<dbReference type="GO" id="GO:0008270">
    <property type="term" value="F:zinc ion binding"/>
    <property type="evidence" value="ECO:0007669"/>
    <property type="project" value="UniProtKB-UniRule"/>
</dbReference>
<comment type="function">
    <text evidence="7">Single strand-specific metallo-endoribonuclease involved in late-stage 70S ribosome quality control and in maturation of the 3' terminus of the 16S rRNA.</text>
</comment>
<keyword evidence="7" id="KW-0690">Ribosome biogenesis</keyword>
<keyword evidence="6 7" id="KW-0862">Zinc</keyword>
<dbReference type="SUPFAM" id="SSF55486">
    <property type="entry name" value="Metalloproteases ('zincins'), catalytic domain"/>
    <property type="match status" value="1"/>
</dbReference>
<dbReference type="Gene3D" id="3.40.390.30">
    <property type="entry name" value="Metalloproteases ('zincins'), catalytic domain"/>
    <property type="match status" value="1"/>
</dbReference>
<dbReference type="Pfam" id="PF02130">
    <property type="entry name" value="YbeY"/>
    <property type="match status" value="1"/>
</dbReference>
<gene>
    <name evidence="7 8" type="primary">ybeY</name>
    <name evidence="8" type="ORF">FNA46_02665</name>
</gene>
<dbReference type="Proteomes" id="UP000316801">
    <property type="component" value="Unassembled WGS sequence"/>
</dbReference>
<evidence type="ECO:0000256" key="2">
    <source>
        <dbReference type="ARBA" id="ARBA00022722"/>
    </source>
</evidence>
<sequence length="169" mass="18860">MPELDIQISVEDERWPDEEQLSALSERVLGAAAGFIATEEKQPFPPHPCEVSLVFTDDAAIREINAEWRGKDKPTNVLSFPAFPVTPGKTPGPMLGDIVIARETVEREALDLEKSFDDHLTHLMVHGFLHLFGYDHIETDEAEKMEALETRILARLGLSDPYAGQDPLV</sequence>
<evidence type="ECO:0000256" key="5">
    <source>
        <dbReference type="ARBA" id="ARBA00022801"/>
    </source>
</evidence>
<dbReference type="PANTHER" id="PTHR46986">
    <property type="entry name" value="ENDORIBONUCLEASE YBEY, CHLOROPLASTIC"/>
    <property type="match status" value="1"/>
</dbReference>
<evidence type="ECO:0000313" key="8">
    <source>
        <dbReference type="EMBL" id="TRL42154.1"/>
    </source>
</evidence>
<keyword evidence="3 7" id="KW-0479">Metal-binding</keyword>
<evidence type="ECO:0000256" key="7">
    <source>
        <dbReference type="HAMAP-Rule" id="MF_00009"/>
    </source>
</evidence>
<protein>
    <recommendedName>
        <fullName evidence="7">Endoribonuclease YbeY</fullName>
        <ecNumber evidence="7">3.1.-.-</ecNumber>
    </recommendedName>
</protein>
<evidence type="ECO:0000256" key="1">
    <source>
        <dbReference type="ARBA" id="ARBA00010875"/>
    </source>
</evidence>
<dbReference type="GO" id="GO:0004222">
    <property type="term" value="F:metalloendopeptidase activity"/>
    <property type="evidence" value="ECO:0007669"/>
    <property type="project" value="InterPro"/>
</dbReference>
<evidence type="ECO:0000256" key="3">
    <source>
        <dbReference type="ARBA" id="ARBA00022723"/>
    </source>
</evidence>
<comment type="cofactor">
    <cofactor evidence="7">
        <name>Zn(2+)</name>
        <dbReference type="ChEBI" id="CHEBI:29105"/>
    </cofactor>
    <text evidence="7">Binds 1 zinc ion.</text>
</comment>
<dbReference type="GO" id="GO:0006364">
    <property type="term" value="P:rRNA processing"/>
    <property type="evidence" value="ECO:0007669"/>
    <property type="project" value="UniProtKB-UniRule"/>
</dbReference>
<dbReference type="HAMAP" id="MF_00009">
    <property type="entry name" value="Endoribonucl_YbeY"/>
    <property type="match status" value="1"/>
</dbReference>
<keyword evidence="9" id="KW-1185">Reference proteome</keyword>
<feature type="binding site" evidence="7">
    <location>
        <position position="126"/>
    </location>
    <ligand>
        <name>Zn(2+)</name>
        <dbReference type="ChEBI" id="CHEBI:29105"/>
        <note>catalytic</note>
    </ligand>
</feature>
<evidence type="ECO:0000256" key="6">
    <source>
        <dbReference type="ARBA" id="ARBA00022833"/>
    </source>
</evidence>
<dbReference type="GO" id="GO:0005737">
    <property type="term" value="C:cytoplasm"/>
    <property type="evidence" value="ECO:0007669"/>
    <property type="project" value="UniProtKB-SubCell"/>
</dbReference>
<dbReference type="AlphaFoldDB" id="A0A549TH16"/>
<feature type="binding site" evidence="7">
    <location>
        <position position="136"/>
    </location>
    <ligand>
        <name>Zn(2+)</name>
        <dbReference type="ChEBI" id="CHEBI:29105"/>
        <note>catalytic</note>
    </ligand>
</feature>
<dbReference type="EC" id="3.1.-.-" evidence="7"/>
<keyword evidence="7" id="KW-0698">rRNA processing</keyword>
<dbReference type="RefSeq" id="WP_142880795.1">
    <property type="nucleotide sequence ID" value="NZ_VJMG01000007.1"/>
</dbReference>
<dbReference type="EMBL" id="VJMG01000007">
    <property type="protein sequence ID" value="TRL42154.1"/>
    <property type="molecule type" value="Genomic_DNA"/>
</dbReference>
<dbReference type="InterPro" id="IPR020549">
    <property type="entry name" value="YbeY_CS"/>
</dbReference>
<feature type="binding site" evidence="7">
    <location>
        <position position="130"/>
    </location>
    <ligand>
        <name>Zn(2+)</name>
        <dbReference type="ChEBI" id="CHEBI:29105"/>
        <note>catalytic</note>
    </ligand>
</feature>
<proteinExistence type="inferred from homology"/>
<keyword evidence="7" id="KW-0963">Cytoplasm</keyword>
<organism evidence="8 9">
    <name type="scientific">Rhizobium straminoryzae</name>
    <dbReference type="NCBI Taxonomy" id="1387186"/>
    <lineage>
        <taxon>Bacteria</taxon>
        <taxon>Pseudomonadati</taxon>
        <taxon>Pseudomonadota</taxon>
        <taxon>Alphaproteobacteria</taxon>
        <taxon>Hyphomicrobiales</taxon>
        <taxon>Rhizobiaceae</taxon>
        <taxon>Rhizobium/Agrobacterium group</taxon>
        <taxon>Rhizobium</taxon>
    </lineage>
</organism>
<dbReference type="InterPro" id="IPR002036">
    <property type="entry name" value="YbeY"/>
</dbReference>